<dbReference type="Gene3D" id="3.80.10.10">
    <property type="entry name" value="Ribonuclease Inhibitor"/>
    <property type="match status" value="1"/>
</dbReference>
<name>A0A4Y7Q144_9AGAM</name>
<dbReference type="InterPro" id="IPR032675">
    <property type="entry name" value="LRR_dom_sf"/>
</dbReference>
<gene>
    <name evidence="1" type="ORF">BD410DRAFT_316242</name>
</gene>
<keyword evidence="2" id="KW-1185">Reference proteome</keyword>
<organism evidence="1 2">
    <name type="scientific">Rickenella mellea</name>
    <dbReference type="NCBI Taxonomy" id="50990"/>
    <lineage>
        <taxon>Eukaryota</taxon>
        <taxon>Fungi</taxon>
        <taxon>Dikarya</taxon>
        <taxon>Basidiomycota</taxon>
        <taxon>Agaricomycotina</taxon>
        <taxon>Agaricomycetes</taxon>
        <taxon>Hymenochaetales</taxon>
        <taxon>Rickenellaceae</taxon>
        <taxon>Rickenella</taxon>
    </lineage>
</organism>
<reference evidence="1 2" key="1">
    <citation type="submission" date="2018-06" db="EMBL/GenBank/DDBJ databases">
        <title>A transcriptomic atlas of mushroom development highlights an independent origin of complex multicellularity.</title>
        <authorList>
            <consortium name="DOE Joint Genome Institute"/>
            <person name="Krizsan K."/>
            <person name="Almasi E."/>
            <person name="Merenyi Z."/>
            <person name="Sahu N."/>
            <person name="Viragh M."/>
            <person name="Koszo T."/>
            <person name="Mondo S."/>
            <person name="Kiss B."/>
            <person name="Balint B."/>
            <person name="Kues U."/>
            <person name="Barry K."/>
            <person name="Hegedus J.C."/>
            <person name="Henrissat B."/>
            <person name="Johnson J."/>
            <person name="Lipzen A."/>
            <person name="Ohm R."/>
            <person name="Nagy I."/>
            <person name="Pangilinan J."/>
            <person name="Yan J."/>
            <person name="Xiong Y."/>
            <person name="Grigoriev I.V."/>
            <person name="Hibbett D.S."/>
            <person name="Nagy L.G."/>
        </authorList>
    </citation>
    <scope>NUCLEOTIDE SEQUENCE [LARGE SCALE GENOMIC DNA]</scope>
    <source>
        <strain evidence="1 2">SZMC22713</strain>
    </source>
</reference>
<dbReference type="STRING" id="50990.A0A4Y7Q144"/>
<proteinExistence type="predicted"/>
<dbReference type="Proteomes" id="UP000294933">
    <property type="component" value="Unassembled WGS sequence"/>
</dbReference>
<dbReference type="VEuPathDB" id="FungiDB:BD410DRAFT_316242"/>
<dbReference type="OrthoDB" id="3365698at2759"/>
<evidence type="ECO:0000313" key="1">
    <source>
        <dbReference type="EMBL" id="TDL21125.1"/>
    </source>
</evidence>
<evidence type="ECO:0000313" key="2">
    <source>
        <dbReference type="Proteomes" id="UP000294933"/>
    </source>
</evidence>
<sequence length="468" mass="52873">MTSWHNKPSIAVEQRTIYPPVHRLPPEIMSKIFLSCLGSSNSSHVNIPRCSIRSPPLSISFVCQSWRTLALQIAQLWAAIAIGNEDDDGKLDTDRVKEWMARSHRCLFSLEVTFPRTVLENQNHMVSIISEKFARWKVLRLRVPGTTTHVKPLMLFTGDSVPQLEEYRLEYCSPHSLRTWWFLESVSRQLSTLCLQRSPFFFRPNGKSPYNLQHAYIDTLSGAAAFLAIIAKCPFLQVFQCVIVPNGVDHVPSSAVITSTAMHTLKISTDHYNIGHLLETLHLPSLERLTTDRRPRDFPTLFPHLRSMIERSRPPLRELGIWGNILAEDAIEILRLIPGLKSIGGDFMFTQSDFAVLKAMAPNVPGKRPLCPQVERFTVRLFSDEADRKLAWMLSSRWDRAVPQTSQPSLNDATINERTVSPPLNVVILGNADVGEAFSSTLGVSRCVRKGTKITTQSFESLLYNPSF</sequence>
<dbReference type="AlphaFoldDB" id="A0A4Y7Q144"/>
<dbReference type="EMBL" id="ML170183">
    <property type="protein sequence ID" value="TDL21125.1"/>
    <property type="molecule type" value="Genomic_DNA"/>
</dbReference>
<protein>
    <submittedName>
        <fullName evidence="1">Uncharacterized protein</fullName>
    </submittedName>
</protein>
<accession>A0A4Y7Q144</accession>
<dbReference type="Gene3D" id="1.20.1280.50">
    <property type="match status" value="1"/>
</dbReference>